<proteinExistence type="predicted"/>
<name>A0A0C9WHU5_9AGAR</name>
<feature type="compositionally biased region" description="Polar residues" evidence="1">
    <location>
        <begin position="15"/>
        <end position="44"/>
    </location>
</feature>
<reference evidence="3" key="2">
    <citation type="submission" date="2015-01" db="EMBL/GenBank/DDBJ databases">
        <title>Evolutionary Origins and Diversification of the Mycorrhizal Mutualists.</title>
        <authorList>
            <consortium name="DOE Joint Genome Institute"/>
            <consortium name="Mycorrhizal Genomics Consortium"/>
            <person name="Kohler A."/>
            <person name="Kuo A."/>
            <person name="Nagy L.G."/>
            <person name="Floudas D."/>
            <person name="Copeland A."/>
            <person name="Barry K.W."/>
            <person name="Cichocki N."/>
            <person name="Veneault-Fourrey C."/>
            <person name="LaButti K."/>
            <person name="Lindquist E.A."/>
            <person name="Lipzen A."/>
            <person name="Lundell T."/>
            <person name="Morin E."/>
            <person name="Murat C."/>
            <person name="Riley R."/>
            <person name="Ohm R."/>
            <person name="Sun H."/>
            <person name="Tunlid A."/>
            <person name="Henrissat B."/>
            <person name="Grigoriev I.V."/>
            <person name="Hibbett D.S."/>
            <person name="Martin F."/>
        </authorList>
    </citation>
    <scope>NUCLEOTIDE SEQUENCE [LARGE SCALE GENOMIC DNA]</scope>
    <source>
        <strain evidence="3">LaAM-08-1</strain>
    </source>
</reference>
<dbReference type="Proteomes" id="UP000054477">
    <property type="component" value="Unassembled WGS sequence"/>
</dbReference>
<reference evidence="2 3" key="1">
    <citation type="submission" date="2014-04" db="EMBL/GenBank/DDBJ databases">
        <authorList>
            <consortium name="DOE Joint Genome Institute"/>
            <person name="Kuo A."/>
            <person name="Kohler A."/>
            <person name="Nagy L.G."/>
            <person name="Floudas D."/>
            <person name="Copeland A."/>
            <person name="Barry K.W."/>
            <person name="Cichocki N."/>
            <person name="Veneault-Fourrey C."/>
            <person name="LaButti K."/>
            <person name="Lindquist E.A."/>
            <person name="Lipzen A."/>
            <person name="Lundell T."/>
            <person name="Morin E."/>
            <person name="Murat C."/>
            <person name="Sun H."/>
            <person name="Tunlid A."/>
            <person name="Henrissat B."/>
            <person name="Grigoriev I.V."/>
            <person name="Hibbett D.S."/>
            <person name="Martin F."/>
            <person name="Nordberg H.P."/>
            <person name="Cantor M.N."/>
            <person name="Hua S.X."/>
        </authorList>
    </citation>
    <scope>NUCLEOTIDE SEQUENCE [LARGE SCALE GENOMIC DNA]</scope>
    <source>
        <strain evidence="2 3">LaAM-08-1</strain>
    </source>
</reference>
<feature type="region of interest" description="Disordered" evidence="1">
    <location>
        <begin position="215"/>
        <end position="243"/>
    </location>
</feature>
<feature type="compositionally biased region" description="Basic and acidic residues" evidence="1">
    <location>
        <begin position="478"/>
        <end position="494"/>
    </location>
</feature>
<dbReference type="HOGENOM" id="CLU_536429_0_0_1"/>
<gene>
    <name evidence="2" type="ORF">K443DRAFT_470320</name>
</gene>
<sequence>MMRSDANSNEQILETNAELTLPTNVANPLPNSQGRDNFTDSTGEPATATFLANDRPPPPFSYSSVGQVNAASSWTGGPAATTGFFAAPPNYGLLPYYPQLMGQAVVASHTPIYLDQLILIDGATAPIAYFPMAGCHQGMYRQQPFPAPATVSRHSGAQMGDGYSPYNSMAQATVAPIIQPYAGASMHVYGADPPLTQAPIAGSFAIEPRNLPASTSAQAVRRDPYELSSATEISGEPNRYDCQSGDWTSSPAVVASDAPVHSDQFATMHGATAPVPHFRMAQGMYRQQPFVAPATVSHDSNAQMGGGYSPYNPVAQATVAPIIQPYAGASMPVYGANPLLTQAAFPVETRNSHATASAQGARRGPYELLLATEISGEPKLYHCQWEGCSARAMTYTNVLEHFRAHGERIEGTNRIKECKWAGCKAKAGAFPMTCDGFRRHVKETQSHATIGGLTKVKCGKCGKKEARRSNHRWFCPRKSNEPEGNGKKRQDSRSPENPPYEVVFLSQD</sequence>
<evidence type="ECO:0000313" key="2">
    <source>
        <dbReference type="EMBL" id="KIJ91804.1"/>
    </source>
</evidence>
<feature type="region of interest" description="Disordered" evidence="1">
    <location>
        <begin position="15"/>
        <end position="64"/>
    </location>
</feature>
<evidence type="ECO:0000256" key="1">
    <source>
        <dbReference type="SAM" id="MobiDB-lite"/>
    </source>
</evidence>
<feature type="region of interest" description="Disordered" evidence="1">
    <location>
        <begin position="472"/>
        <end position="508"/>
    </location>
</feature>
<accession>A0A0C9WHU5</accession>
<evidence type="ECO:0000313" key="3">
    <source>
        <dbReference type="Proteomes" id="UP000054477"/>
    </source>
</evidence>
<organism evidence="2 3">
    <name type="scientific">Laccaria amethystina LaAM-08-1</name>
    <dbReference type="NCBI Taxonomy" id="1095629"/>
    <lineage>
        <taxon>Eukaryota</taxon>
        <taxon>Fungi</taxon>
        <taxon>Dikarya</taxon>
        <taxon>Basidiomycota</taxon>
        <taxon>Agaricomycotina</taxon>
        <taxon>Agaricomycetes</taxon>
        <taxon>Agaricomycetidae</taxon>
        <taxon>Agaricales</taxon>
        <taxon>Agaricineae</taxon>
        <taxon>Hydnangiaceae</taxon>
        <taxon>Laccaria</taxon>
    </lineage>
</organism>
<keyword evidence="3" id="KW-1185">Reference proteome</keyword>
<protein>
    <submittedName>
        <fullName evidence="2">Unplaced genomic scaffold K443scaffold_430, whole genome shotgun sequence</fullName>
    </submittedName>
</protein>
<dbReference type="EMBL" id="KN838965">
    <property type="protein sequence ID" value="KIJ91804.1"/>
    <property type="molecule type" value="Genomic_DNA"/>
</dbReference>
<dbReference type="AlphaFoldDB" id="A0A0C9WHU5"/>